<dbReference type="EMBL" id="JABEQD010000004">
    <property type="protein sequence ID" value="MBB2168271.1"/>
    <property type="molecule type" value="Genomic_DNA"/>
</dbReference>
<evidence type="ECO:0000313" key="1">
    <source>
        <dbReference type="EMBL" id="MBB2168271.1"/>
    </source>
</evidence>
<evidence type="ECO:0000313" key="2">
    <source>
        <dbReference type="Proteomes" id="UP000559860"/>
    </source>
</evidence>
<name>A0A7W4ISK3_9PROT</name>
<keyword evidence="2" id="KW-1185">Reference proteome</keyword>
<comment type="caution">
    <text evidence="1">The sequence shown here is derived from an EMBL/GenBank/DDBJ whole genome shotgun (WGS) entry which is preliminary data.</text>
</comment>
<proteinExistence type="predicted"/>
<accession>A0A7W4ISK3</accession>
<sequence length="51" mass="5801">MAEKLFKAKIVLKNGSIQEVSVTASNVFNAKELIKMQYGNPRFFAEPKEVR</sequence>
<reference evidence="1 2" key="1">
    <citation type="submission" date="2020-04" db="EMBL/GenBank/DDBJ databases">
        <title>Description of novel Gluconacetobacter.</title>
        <authorList>
            <person name="Sombolestani A."/>
        </authorList>
    </citation>
    <scope>NUCLEOTIDE SEQUENCE [LARGE SCALE GENOMIC DNA]</scope>
    <source>
        <strain evidence="1 2">LMG 27801</strain>
    </source>
</reference>
<dbReference type="AlphaFoldDB" id="A0A7W4ISK3"/>
<dbReference type="Proteomes" id="UP000559860">
    <property type="component" value="Unassembled WGS sequence"/>
</dbReference>
<gene>
    <name evidence="1" type="ORF">HLH36_07875</name>
</gene>
<protein>
    <submittedName>
        <fullName evidence="1">Uncharacterized protein</fullName>
    </submittedName>
</protein>
<organism evidence="1 2">
    <name type="scientific">Gluconacetobacter aggeris</name>
    <dbReference type="NCBI Taxonomy" id="1286186"/>
    <lineage>
        <taxon>Bacteria</taxon>
        <taxon>Pseudomonadati</taxon>
        <taxon>Pseudomonadota</taxon>
        <taxon>Alphaproteobacteria</taxon>
        <taxon>Acetobacterales</taxon>
        <taxon>Acetobacteraceae</taxon>
        <taxon>Gluconacetobacter</taxon>
    </lineage>
</organism>
<dbReference type="RefSeq" id="WP_182985853.1">
    <property type="nucleotide sequence ID" value="NZ_JABEQD010000004.1"/>
</dbReference>